<feature type="binding site" evidence="8">
    <location>
        <begin position="314"/>
        <end position="316"/>
    </location>
    <ligand>
        <name>GTP</name>
        <dbReference type="ChEBI" id="CHEBI:37565"/>
    </ligand>
</feature>
<keyword evidence="2 8" id="KW-0963">Cytoplasm</keyword>
<dbReference type="InterPro" id="IPR045086">
    <property type="entry name" value="OBG_GTPase"/>
</dbReference>
<dbReference type="GeneID" id="78315856"/>
<feature type="binding site" evidence="8">
    <location>
        <position position="176"/>
    </location>
    <ligand>
        <name>Mg(2+)</name>
        <dbReference type="ChEBI" id="CHEBI:18420"/>
    </ligand>
</feature>
<accession>A0A1T4JLC0</accession>
<evidence type="ECO:0000256" key="6">
    <source>
        <dbReference type="ARBA" id="ARBA00022842"/>
    </source>
</evidence>
<evidence type="ECO:0000256" key="3">
    <source>
        <dbReference type="ARBA" id="ARBA00022723"/>
    </source>
</evidence>
<dbReference type="Gene3D" id="3.40.50.300">
    <property type="entry name" value="P-loop containing nucleotide triphosphate hydrolases"/>
    <property type="match status" value="1"/>
</dbReference>
<dbReference type="OrthoDB" id="9807318at2"/>
<keyword evidence="7 8" id="KW-0342">GTP-binding</keyword>
<organism evidence="11 12">
    <name type="scientific">Treponema porcinum</name>
    <dbReference type="NCBI Taxonomy" id="261392"/>
    <lineage>
        <taxon>Bacteria</taxon>
        <taxon>Pseudomonadati</taxon>
        <taxon>Spirochaetota</taxon>
        <taxon>Spirochaetia</taxon>
        <taxon>Spirochaetales</taxon>
        <taxon>Treponemataceae</taxon>
        <taxon>Treponema</taxon>
    </lineage>
</organism>
<evidence type="ECO:0000259" key="10">
    <source>
        <dbReference type="PROSITE" id="PS51883"/>
    </source>
</evidence>
<proteinExistence type="inferred from homology"/>
<feature type="domain" description="OBG-type G" evidence="9">
    <location>
        <begin position="163"/>
        <end position="333"/>
    </location>
</feature>
<evidence type="ECO:0000256" key="1">
    <source>
        <dbReference type="ARBA" id="ARBA00007699"/>
    </source>
</evidence>
<dbReference type="Pfam" id="PF01018">
    <property type="entry name" value="GTP1_OBG"/>
    <property type="match status" value="1"/>
</dbReference>
<evidence type="ECO:0000256" key="4">
    <source>
        <dbReference type="ARBA" id="ARBA00022741"/>
    </source>
</evidence>
<dbReference type="InterPro" id="IPR014100">
    <property type="entry name" value="GTP-bd_Obg/CgtA"/>
</dbReference>
<evidence type="ECO:0000256" key="5">
    <source>
        <dbReference type="ARBA" id="ARBA00022801"/>
    </source>
</evidence>
<evidence type="ECO:0000256" key="7">
    <source>
        <dbReference type="ARBA" id="ARBA00023134"/>
    </source>
</evidence>
<evidence type="ECO:0000256" key="2">
    <source>
        <dbReference type="ARBA" id="ARBA00022490"/>
    </source>
</evidence>
<name>A0A1T4JLC0_TREPO</name>
<comment type="subcellular location">
    <subcellularLocation>
        <location evidence="8">Cytoplasm</location>
    </subcellularLocation>
</comment>
<dbReference type="Proteomes" id="UP000190423">
    <property type="component" value="Unassembled WGS sequence"/>
</dbReference>
<dbReference type="InterPro" id="IPR036726">
    <property type="entry name" value="GTP1_OBG_dom_sf"/>
</dbReference>
<feature type="binding site" evidence="8">
    <location>
        <begin position="216"/>
        <end position="219"/>
    </location>
    <ligand>
        <name>GTP</name>
        <dbReference type="ChEBI" id="CHEBI:37565"/>
    </ligand>
</feature>
<dbReference type="AlphaFoldDB" id="A0A1T4JLC0"/>
<keyword evidence="5 8" id="KW-0378">Hydrolase</keyword>
<dbReference type="PROSITE" id="PS51883">
    <property type="entry name" value="OBG"/>
    <property type="match status" value="1"/>
</dbReference>
<dbReference type="HAMAP" id="MF_01454">
    <property type="entry name" value="GTPase_Obg"/>
    <property type="match status" value="1"/>
</dbReference>
<dbReference type="PANTHER" id="PTHR11702:SF31">
    <property type="entry name" value="MITOCHONDRIAL RIBOSOME-ASSOCIATED GTPASE 2"/>
    <property type="match status" value="1"/>
</dbReference>
<dbReference type="Pfam" id="PF01926">
    <property type="entry name" value="MMR_HSR1"/>
    <property type="match status" value="1"/>
</dbReference>
<feature type="binding site" evidence="8">
    <location>
        <position position="196"/>
    </location>
    <ligand>
        <name>Mg(2+)</name>
        <dbReference type="ChEBI" id="CHEBI:18420"/>
    </ligand>
</feature>
<evidence type="ECO:0000259" key="9">
    <source>
        <dbReference type="PROSITE" id="PS51710"/>
    </source>
</evidence>
<dbReference type="SUPFAM" id="SSF82051">
    <property type="entry name" value="Obg GTP-binding protein N-terminal domain"/>
    <property type="match status" value="1"/>
</dbReference>
<dbReference type="PROSITE" id="PS51710">
    <property type="entry name" value="G_OBG"/>
    <property type="match status" value="1"/>
</dbReference>
<dbReference type="InterPro" id="IPR027417">
    <property type="entry name" value="P-loop_NTPase"/>
</dbReference>
<comment type="cofactor">
    <cofactor evidence="8">
        <name>Mg(2+)</name>
        <dbReference type="ChEBI" id="CHEBI:18420"/>
    </cofactor>
</comment>
<dbReference type="PANTHER" id="PTHR11702">
    <property type="entry name" value="DEVELOPMENTALLY REGULATED GTP-BINDING PROTEIN-RELATED"/>
    <property type="match status" value="1"/>
</dbReference>
<comment type="function">
    <text evidence="8">An essential GTPase which binds GTP, GDP and possibly (p)ppGpp with moderate affinity, with high nucleotide exchange rates and a fairly low GTP hydrolysis rate. Plays a role in control of the cell cycle, stress response, ribosome biogenesis and in those bacteria that undergo differentiation, in morphogenesis control.</text>
</comment>
<evidence type="ECO:0000256" key="8">
    <source>
        <dbReference type="HAMAP-Rule" id="MF_01454"/>
    </source>
</evidence>
<dbReference type="PRINTS" id="PR00326">
    <property type="entry name" value="GTP1OBG"/>
</dbReference>
<dbReference type="Gene3D" id="2.70.210.12">
    <property type="entry name" value="GTP1/OBG domain"/>
    <property type="match status" value="1"/>
</dbReference>
<dbReference type="InterPro" id="IPR006169">
    <property type="entry name" value="GTP1_OBG_dom"/>
</dbReference>
<feature type="binding site" evidence="8">
    <location>
        <begin position="194"/>
        <end position="198"/>
    </location>
    <ligand>
        <name>GTP</name>
        <dbReference type="ChEBI" id="CHEBI:37565"/>
    </ligand>
</feature>
<keyword evidence="4 8" id="KW-0547">Nucleotide-binding</keyword>
<dbReference type="GO" id="GO:0003924">
    <property type="term" value="F:GTPase activity"/>
    <property type="evidence" value="ECO:0007669"/>
    <property type="project" value="UniProtKB-UniRule"/>
</dbReference>
<dbReference type="RefSeq" id="WP_078932459.1">
    <property type="nucleotide sequence ID" value="NZ_FUWG01000003.1"/>
</dbReference>
<feature type="domain" description="Obg" evidence="10">
    <location>
        <begin position="2"/>
        <end position="162"/>
    </location>
</feature>
<keyword evidence="6 8" id="KW-0460">Magnesium</keyword>
<dbReference type="CDD" id="cd01898">
    <property type="entry name" value="Obg"/>
    <property type="match status" value="1"/>
</dbReference>
<dbReference type="EC" id="3.6.5.-" evidence="8"/>
<dbReference type="InterPro" id="IPR006073">
    <property type="entry name" value="GTP-bd"/>
</dbReference>
<comment type="similarity">
    <text evidence="1 8">Belongs to the TRAFAC class OBG-HflX-like GTPase superfamily. OBG GTPase family.</text>
</comment>
<sequence length="372" mass="40384">MIQFADEAVIEVHSGKGGNGCIAFRREKYIPHGGPNGGDGGKGGDVIFCLKKNMRTLSKLRHHRIFKAKNGGDGQGWNRFGKDGEDVVIPVPPGTTIRDYETNELIHDFTTESEKQQFLFLEGGKGGWGNVHFKSSTNQAPRYAHAGKPGEVRKLKLELSIMADVGLVGFPNAGKSSLLTAFTNARPKIAPYPFTTKIPNLGVLRVDDEQDIIIADIPGIIEGASEGLGLGFDFLKHISRTACLLFMIDCSDENCRTAYKTLCGELENYSSALMKKPRIVLCNKIDVEGAEENAASVIEAVHSEEPDTIVIPVSVMNSTGMGNARNAIIQLVNQLDGGAAVGQKAVLQEESDFMKTRSVDEDMEIQYPGSEK</sequence>
<dbReference type="NCBIfam" id="NF008955">
    <property type="entry name" value="PRK12297.1"/>
    <property type="match status" value="1"/>
</dbReference>
<dbReference type="GO" id="GO:0005525">
    <property type="term" value="F:GTP binding"/>
    <property type="evidence" value="ECO:0007669"/>
    <property type="project" value="UniProtKB-UniRule"/>
</dbReference>
<reference evidence="11 12" key="1">
    <citation type="submission" date="2017-02" db="EMBL/GenBank/DDBJ databases">
        <authorList>
            <person name="Peterson S.W."/>
        </authorList>
    </citation>
    <scope>NUCLEOTIDE SEQUENCE [LARGE SCALE GENOMIC DNA]</scope>
    <source>
        <strain evidence="11 12">ATCC BAA-908</strain>
    </source>
</reference>
<dbReference type="GO" id="GO:0005737">
    <property type="term" value="C:cytoplasm"/>
    <property type="evidence" value="ECO:0007669"/>
    <property type="project" value="UniProtKB-SubCell"/>
</dbReference>
<evidence type="ECO:0000313" key="11">
    <source>
        <dbReference type="EMBL" id="SJZ30847.1"/>
    </source>
</evidence>
<dbReference type="NCBIfam" id="TIGR02729">
    <property type="entry name" value="Obg_CgtA"/>
    <property type="match status" value="1"/>
</dbReference>
<dbReference type="InterPro" id="IPR031167">
    <property type="entry name" value="G_OBG"/>
</dbReference>
<dbReference type="GO" id="GO:0042254">
    <property type="term" value="P:ribosome biogenesis"/>
    <property type="evidence" value="ECO:0007669"/>
    <property type="project" value="UniProtKB-UniRule"/>
</dbReference>
<dbReference type="GO" id="GO:0000287">
    <property type="term" value="F:magnesium ion binding"/>
    <property type="evidence" value="ECO:0007669"/>
    <property type="project" value="InterPro"/>
</dbReference>
<dbReference type="EMBL" id="FUWG01000003">
    <property type="protein sequence ID" value="SJZ30847.1"/>
    <property type="molecule type" value="Genomic_DNA"/>
</dbReference>
<feature type="binding site" evidence="8">
    <location>
        <begin position="283"/>
        <end position="286"/>
    </location>
    <ligand>
        <name>GTP</name>
        <dbReference type="ChEBI" id="CHEBI:37565"/>
    </ligand>
</feature>
<dbReference type="SUPFAM" id="SSF52540">
    <property type="entry name" value="P-loop containing nucleoside triphosphate hydrolases"/>
    <property type="match status" value="1"/>
</dbReference>
<evidence type="ECO:0000313" key="12">
    <source>
        <dbReference type="Proteomes" id="UP000190423"/>
    </source>
</evidence>
<dbReference type="InterPro" id="IPR006074">
    <property type="entry name" value="GTP1-OBG_CS"/>
</dbReference>
<dbReference type="PIRSF" id="PIRSF002401">
    <property type="entry name" value="GTP_bd_Obg/CgtA"/>
    <property type="match status" value="1"/>
</dbReference>
<gene>
    <name evidence="8" type="primary">obg</name>
    <name evidence="11" type="ORF">SAMN02745149_00538</name>
</gene>
<dbReference type="FunFam" id="2.70.210.12:FF:000001">
    <property type="entry name" value="GTPase Obg"/>
    <property type="match status" value="1"/>
</dbReference>
<protein>
    <recommendedName>
        <fullName evidence="8">GTPase Obg</fullName>
        <ecNumber evidence="8">3.6.5.-</ecNumber>
    </recommendedName>
    <alternativeName>
        <fullName evidence="8">GTP-binding protein Obg</fullName>
    </alternativeName>
</protein>
<dbReference type="NCBIfam" id="NF008956">
    <property type="entry name" value="PRK12299.1"/>
    <property type="match status" value="1"/>
</dbReference>
<keyword evidence="3 8" id="KW-0479">Metal-binding</keyword>
<dbReference type="GO" id="GO:0043022">
    <property type="term" value="F:ribosome binding"/>
    <property type="evidence" value="ECO:0007669"/>
    <property type="project" value="UniProtKB-ARBA"/>
</dbReference>
<dbReference type="STRING" id="261392.SAMN02745149_00538"/>
<keyword evidence="12" id="KW-1185">Reference proteome</keyword>
<dbReference type="PROSITE" id="PS00905">
    <property type="entry name" value="GTP1_OBG"/>
    <property type="match status" value="1"/>
</dbReference>
<comment type="subunit">
    <text evidence="8">Monomer.</text>
</comment>
<feature type="binding site" evidence="8">
    <location>
        <begin position="169"/>
        <end position="176"/>
    </location>
    <ligand>
        <name>GTP</name>
        <dbReference type="ChEBI" id="CHEBI:37565"/>
    </ligand>
</feature>